<evidence type="ECO:0000259" key="7">
    <source>
        <dbReference type="Pfam" id="PF00082"/>
    </source>
</evidence>
<keyword evidence="10" id="KW-1185">Reference proteome</keyword>
<feature type="active site" description="Charge relay system" evidence="5">
    <location>
        <position position="529"/>
    </location>
</feature>
<comment type="caution">
    <text evidence="9">The sequence shown here is derived from an EMBL/GenBank/DDBJ whole genome shotgun (WGS) entry which is preliminary data.</text>
</comment>
<dbReference type="Proteomes" id="UP000827724">
    <property type="component" value="Unassembled WGS sequence"/>
</dbReference>
<evidence type="ECO:0000313" key="9">
    <source>
        <dbReference type="EMBL" id="KAH6608809.1"/>
    </source>
</evidence>
<comment type="similarity">
    <text evidence="1 5">Belongs to the peptidase S8 family.</text>
</comment>
<dbReference type="SUPFAM" id="SSF52743">
    <property type="entry name" value="Subtilisin-like"/>
    <property type="match status" value="1"/>
</dbReference>
<dbReference type="Pfam" id="PF24476">
    <property type="entry name" value="DUF7580"/>
    <property type="match status" value="1"/>
</dbReference>
<dbReference type="InterPro" id="IPR056002">
    <property type="entry name" value="DUF7580"/>
</dbReference>
<accession>A0A9P8TXK0</accession>
<evidence type="ECO:0000256" key="4">
    <source>
        <dbReference type="ARBA" id="ARBA00022825"/>
    </source>
</evidence>
<dbReference type="Gene3D" id="3.40.50.200">
    <property type="entry name" value="Peptidase S8/S53 domain"/>
    <property type="match status" value="1"/>
</dbReference>
<dbReference type="GO" id="GO:0006508">
    <property type="term" value="P:proteolysis"/>
    <property type="evidence" value="ECO:0007669"/>
    <property type="project" value="UniProtKB-KW"/>
</dbReference>
<feature type="active site" description="Charge relay system" evidence="5">
    <location>
        <position position="338"/>
    </location>
</feature>
<evidence type="ECO:0000256" key="3">
    <source>
        <dbReference type="ARBA" id="ARBA00022801"/>
    </source>
</evidence>
<evidence type="ECO:0000256" key="1">
    <source>
        <dbReference type="ARBA" id="ARBA00011073"/>
    </source>
</evidence>
<feature type="active site" description="Charge relay system" evidence="5">
    <location>
        <position position="371"/>
    </location>
</feature>
<dbReference type="InterPro" id="IPR050131">
    <property type="entry name" value="Peptidase_S8_subtilisin-like"/>
</dbReference>
<name>A0A9P8TXK0_9HYPO</name>
<dbReference type="InterPro" id="IPR036852">
    <property type="entry name" value="Peptidase_S8/S53_dom_sf"/>
</dbReference>
<organism evidence="9 10">
    <name type="scientific">Trichoderma cornu-damae</name>
    <dbReference type="NCBI Taxonomy" id="654480"/>
    <lineage>
        <taxon>Eukaryota</taxon>
        <taxon>Fungi</taxon>
        <taxon>Dikarya</taxon>
        <taxon>Ascomycota</taxon>
        <taxon>Pezizomycotina</taxon>
        <taxon>Sordariomycetes</taxon>
        <taxon>Hypocreomycetidae</taxon>
        <taxon>Hypocreales</taxon>
        <taxon>Hypocreaceae</taxon>
        <taxon>Trichoderma</taxon>
    </lineage>
</organism>
<dbReference type="InterPro" id="IPR000209">
    <property type="entry name" value="Peptidase_S8/S53_dom"/>
</dbReference>
<evidence type="ECO:0000259" key="8">
    <source>
        <dbReference type="Pfam" id="PF24476"/>
    </source>
</evidence>
<dbReference type="AlphaFoldDB" id="A0A9P8TXK0"/>
<evidence type="ECO:0000313" key="10">
    <source>
        <dbReference type="Proteomes" id="UP000827724"/>
    </source>
</evidence>
<evidence type="ECO:0000256" key="5">
    <source>
        <dbReference type="PROSITE-ProRule" id="PRU01240"/>
    </source>
</evidence>
<proteinExistence type="inferred from homology"/>
<dbReference type="PANTHER" id="PTHR43806">
    <property type="entry name" value="PEPTIDASE S8"/>
    <property type="match status" value="1"/>
</dbReference>
<sequence>MQMAHWQDFHLVKQVFVHYARIEIGFDPTRGHFRLHRSKLLEPEPGPGPGESLADVLCKFRLAPRDKVILASTIAQAYHHFYDSDLMRIKWRSEAIWFMAPPAGRDEMPLRPYLMFPFGTRCDPEEDFVDDANLVHQHPRILAMGILLLEIGLSKPFQSFPQRNGISQVNRDHLIATNWLKELRVAKWENFTYKTLFDKAIEYCIQEGRLLVDPQSRLYHVGAAKESPSKAQPDKQKGILARRKKFYSNVVLPLKWLAETGFSHRVGSKPCIIRRNPTADSPNREPLGRLPQPESSFHSGRGVNPAMWLRDLNRIGTSVESQRREHRVKTPIRVAILDTGIFEKDDNSVSWRIKDQRDFVDKSAMADTFGHGTLMARLVMECAPSAQIIVARVAKNTKELQASRENVENAILWAGIECRADIVSMSFGFPKDHEGIDNAIKTVQSERKGAVIFLASAGNSPMADENFPARHPSVISIYAANCRGTFMETNPRLRDGASAAWGTYGSDIPDDYCADIREKHPGVCQPGSSIATAVAAGFSATMIAYADLLPHVEPSIKANEASSKLELLRRKSGMEALFKSMVKNKNSRQWFVDPISFWRDTADGDTEKHFTRYTSIHLCLQELSLKL</sequence>
<dbReference type="CDD" id="cd00306">
    <property type="entry name" value="Peptidases_S8_S53"/>
    <property type="match status" value="1"/>
</dbReference>
<keyword evidence="3 5" id="KW-0378">Hydrolase</keyword>
<dbReference type="EMBL" id="JAIWOZ010000002">
    <property type="protein sequence ID" value="KAH6608809.1"/>
    <property type="molecule type" value="Genomic_DNA"/>
</dbReference>
<dbReference type="PANTHER" id="PTHR43806:SF11">
    <property type="entry name" value="CEREVISIN-RELATED"/>
    <property type="match status" value="1"/>
</dbReference>
<dbReference type="OrthoDB" id="206201at2759"/>
<feature type="region of interest" description="Disordered" evidence="6">
    <location>
        <begin position="273"/>
        <end position="301"/>
    </location>
</feature>
<gene>
    <name evidence="9" type="ORF">Trco_002155</name>
</gene>
<dbReference type="GO" id="GO:0004252">
    <property type="term" value="F:serine-type endopeptidase activity"/>
    <property type="evidence" value="ECO:0007669"/>
    <property type="project" value="UniProtKB-UniRule"/>
</dbReference>
<feature type="domain" description="DUF7580" evidence="8">
    <location>
        <begin position="38"/>
        <end position="211"/>
    </location>
</feature>
<keyword evidence="2 5" id="KW-0645">Protease</keyword>
<reference evidence="9" key="1">
    <citation type="submission" date="2021-08" db="EMBL/GenBank/DDBJ databases">
        <title>Chromosome-Level Trichoderma cornu-damae using Hi-C Data.</title>
        <authorList>
            <person name="Kim C.S."/>
        </authorList>
    </citation>
    <scope>NUCLEOTIDE SEQUENCE</scope>
    <source>
        <strain evidence="9">KA19-0412C</strain>
    </source>
</reference>
<dbReference type="Pfam" id="PF00082">
    <property type="entry name" value="Peptidase_S8"/>
    <property type="match status" value="1"/>
</dbReference>
<evidence type="ECO:0000256" key="6">
    <source>
        <dbReference type="SAM" id="MobiDB-lite"/>
    </source>
</evidence>
<evidence type="ECO:0000256" key="2">
    <source>
        <dbReference type="ARBA" id="ARBA00022670"/>
    </source>
</evidence>
<feature type="domain" description="Peptidase S8/S53" evidence="7">
    <location>
        <begin position="332"/>
        <end position="547"/>
    </location>
</feature>
<dbReference type="PROSITE" id="PS51892">
    <property type="entry name" value="SUBTILASE"/>
    <property type="match status" value="1"/>
</dbReference>
<keyword evidence="4 5" id="KW-0720">Serine protease</keyword>
<protein>
    <submittedName>
        <fullName evidence="9">S8 family peptidase</fullName>
    </submittedName>
</protein>